<gene>
    <name evidence="1" type="ORF">PSON_ATCC_30995.1.T0200196</name>
</gene>
<keyword evidence="2" id="KW-1185">Reference proteome</keyword>
<dbReference type="Proteomes" id="UP000692954">
    <property type="component" value="Unassembled WGS sequence"/>
</dbReference>
<sequence>MTGSNQKYNQILFNHLQKNMRIQQNIKTMNLMNLTLKYYNNNNNDIFSYQDIYKIPAYIRDPFIYNLNITYFQSL</sequence>
<organism evidence="1 2">
    <name type="scientific">Paramecium sonneborni</name>
    <dbReference type="NCBI Taxonomy" id="65129"/>
    <lineage>
        <taxon>Eukaryota</taxon>
        <taxon>Sar</taxon>
        <taxon>Alveolata</taxon>
        <taxon>Ciliophora</taxon>
        <taxon>Intramacronucleata</taxon>
        <taxon>Oligohymenophorea</taxon>
        <taxon>Peniculida</taxon>
        <taxon>Parameciidae</taxon>
        <taxon>Paramecium</taxon>
    </lineage>
</organism>
<proteinExistence type="predicted"/>
<evidence type="ECO:0000313" key="2">
    <source>
        <dbReference type="Proteomes" id="UP000692954"/>
    </source>
</evidence>
<dbReference type="EMBL" id="CAJJDN010000020">
    <property type="protein sequence ID" value="CAD8065416.1"/>
    <property type="molecule type" value="Genomic_DNA"/>
</dbReference>
<evidence type="ECO:0000313" key="1">
    <source>
        <dbReference type="EMBL" id="CAD8065416.1"/>
    </source>
</evidence>
<reference evidence="1" key="1">
    <citation type="submission" date="2021-01" db="EMBL/GenBank/DDBJ databases">
        <authorList>
            <consortium name="Genoscope - CEA"/>
            <person name="William W."/>
        </authorList>
    </citation>
    <scope>NUCLEOTIDE SEQUENCE</scope>
</reference>
<protein>
    <submittedName>
        <fullName evidence="1">Uncharacterized protein</fullName>
    </submittedName>
</protein>
<accession>A0A8S1LLG1</accession>
<name>A0A8S1LLG1_9CILI</name>
<dbReference type="AlphaFoldDB" id="A0A8S1LLG1"/>
<comment type="caution">
    <text evidence="1">The sequence shown here is derived from an EMBL/GenBank/DDBJ whole genome shotgun (WGS) entry which is preliminary data.</text>
</comment>